<dbReference type="EMBL" id="KK198755">
    <property type="protein sequence ID" value="KCW79270.1"/>
    <property type="molecule type" value="Genomic_DNA"/>
</dbReference>
<keyword evidence="5 7" id="KW-0040">ANK repeat</keyword>
<evidence type="ECO:0000256" key="1">
    <source>
        <dbReference type="ARBA" id="ARBA00004141"/>
    </source>
</evidence>
<dbReference type="PANTHER" id="PTHR24186">
    <property type="entry name" value="PROTEIN PHOSPHATASE 1 REGULATORY SUBUNIT"/>
    <property type="match status" value="1"/>
</dbReference>
<evidence type="ECO:0000256" key="3">
    <source>
        <dbReference type="ARBA" id="ARBA00022737"/>
    </source>
</evidence>
<accession>A0A059CMW6</accession>
<dbReference type="OMA" id="SHWRIET"/>
<feature type="transmembrane region" description="Helical" evidence="9">
    <location>
        <begin position="356"/>
        <end position="379"/>
    </location>
</feature>
<feature type="transmembrane region" description="Helical" evidence="9">
    <location>
        <begin position="436"/>
        <end position="457"/>
    </location>
</feature>
<dbReference type="InterPro" id="IPR036770">
    <property type="entry name" value="Ankyrin_rpt-contain_sf"/>
</dbReference>
<dbReference type="FunCoup" id="A0A059CMW6">
    <property type="interactions" value="224"/>
</dbReference>
<proteinExistence type="predicted"/>
<keyword evidence="2 9" id="KW-0812">Transmembrane</keyword>
<evidence type="ECO:0000256" key="6">
    <source>
        <dbReference type="ARBA" id="ARBA00023136"/>
    </source>
</evidence>
<dbReference type="InParanoid" id="A0A059CMW6"/>
<dbReference type="Pfam" id="PF13962">
    <property type="entry name" value="PGG"/>
    <property type="match status" value="2"/>
</dbReference>
<feature type="domain" description="PGG" evidence="10">
    <location>
        <begin position="274"/>
        <end position="310"/>
    </location>
</feature>
<dbReference type="SUPFAM" id="SSF48403">
    <property type="entry name" value="Ankyrin repeat"/>
    <property type="match status" value="1"/>
</dbReference>
<dbReference type="Gene3D" id="1.25.40.20">
    <property type="entry name" value="Ankyrin repeat-containing domain"/>
    <property type="match status" value="1"/>
</dbReference>
<feature type="transmembrane region" description="Helical" evidence="9">
    <location>
        <begin position="391"/>
        <end position="416"/>
    </location>
</feature>
<dbReference type="eggNOG" id="KOG0504">
    <property type="taxonomic scope" value="Eukaryota"/>
</dbReference>
<sequence>MESELYEAAVKGNVPSLLELLKTDKLLLDRVMTGNHTETPLHIAAMLGHLDFVKEILAQKAEMASVQDSQGSTPLHLAAAKGYLNIVESLVRAYPDTCSYCDKYKRNPLHVAAMKGHVNVLENLVGARPDAAHSVIEHGQTILHLCVKHNRLEALKLLIDILGNEQFINSRDEDGNTILHLAIADRQAETIVFLINKGVNPNIMNSRGFTAVSLLAQGKSAGRASEVRDYVPQISEDQNSSGRTVHTNDTVTTFHPPIGEEEERKEEKRKRKIEWQDKMHQTLLVVATLLATVSYEATLTPPGGLWEEDLPNNDRTYGAASITPSRGISPADSPSNMNGERHCAGESIFADNYPDLYHFFLICNTISFIASLSTIMLLISGLPLKRRRLTTWIAMLIMWVAITFTGLTYIITIWVVTPANSLSISTEINRNSTLAWYGLMAIICLCHVVHLIVKLVPKVLKFVRSRRDLIGEVP</sequence>
<keyword evidence="3" id="KW-0677">Repeat</keyword>
<gene>
    <name evidence="11" type="ORF">EUGRSUZ_C00688</name>
</gene>
<dbReference type="AlphaFoldDB" id="A0A059CMW6"/>
<evidence type="ECO:0000313" key="11">
    <source>
        <dbReference type="EMBL" id="KCW79270.1"/>
    </source>
</evidence>
<feature type="repeat" description="ANK" evidence="7">
    <location>
        <begin position="174"/>
        <end position="206"/>
    </location>
</feature>
<dbReference type="InterPro" id="IPR026961">
    <property type="entry name" value="PGG_dom"/>
</dbReference>
<dbReference type="STRING" id="71139.A0A059CMW6"/>
<name>A0A059CMW6_EUCGR</name>
<organism evidence="11">
    <name type="scientific">Eucalyptus grandis</name>
    <name type="common">Flooded gum</name>
    <dbReference type="NCBI Taxonomy" id="71139"/>
    <lineage>
        <taxon>Eukaryota</taxon>
        <taxon>Viridiplantae</taxon>
        <taxon>Streptophyta</taxon>
        <taxon>Embryophyta</taxon>
        <taxon>Tracheophyta</taxon>
        <taxon>Spermatophyta</taxon>
        <taxon>Magnoliopsida</taxon>
        <taxon>eudicotyledons</taxon>
        <taxon>Gunneridae</taxon>
        <taxon>Pentapetalae</taxon>
        <taxon>rosids</taxon>
        <taxon>malvids</taxon>
        <taxon>Myrtales</taxon>
        <taxon>Myrtaceae</taxon>
        <taxon>Myrtoideae</taxon>
        <taxon>Eucalypteae</taxon>
        <taxon>Eucalyptus</taxon>
    </lineage>
</organism>
<reference evidence="11" key="1">
    <citation type="submission" date="2013-07" db="EMBL/GenBank/DDBJ databases">
        <title>The genome of Eucalyptus grandis.</title>
        <authorList>
            <person name="Schmutz J."/>
            <person name="Hayes R."/>
            <person name="Myburg A."/>
            <person name="Tuskan G."/>
            <person name="Grattapaglia D."/>
            <person name="Rokhsar D.S."/>
        </authorList>
    </citation>
    <scope>NUCLEOTIDE SEQUENCE</scope>
    <source>
        <tissue evidence="11">Leaf extractions</tissue>
    </source>
</reference>
<evidence type="ECO:0000256" key="5">
    <source>
        <dbReference type="ARBA" id="ARBA00023043"/>
    </source>
</evidence>
<evidence type="ECO:0000256" key="7">
    <source>
        <dbReference type="PROSITE-ProRule" id="PRU00023"/>
    </source>
</evidence>
<dbReference type="PROSITE" id="PS50297">
    <property type="entry name" value="ANK_REP_REGION"/>
    <property type="match status" value="3"/>
</dbReference>
<keyword evidence="6 9" id="KW-0472">Membrane</keyword>
<feature type="domain" description="PGG" evidence="10">
    <location>
        <begin position="320"/>
        <end position="416"/>
    </location>
</feature>
<feature type="region of interest" description="Disordered" evidence="8">
    <location>
        <begin position="237"/>
        <end position="266"/>
    </location>
</feature>
<dbReference type="PANTHER" id="PTHR24186:SF37">
    <property type="entry name" value="PGG DOMAIN-CONTAINING PROTEIN"/>
    <property type="match status" value="1"/>
</dbReference>
<dbReference type="SMART" id="SM00248">
    <property type="entry name" value="ANK"/>
    <property type="match status" value="5"/>
</dbReference>
<feature type="repeat" description="ANK" evidence="7">
    <location>
        <begin position="70"/>
        <end position="92"/>
    </location>
</feature>
<dbReference type="PROSITE" id="PS50088">
    <property type="entry name" value="ANK_REPEAT"/>
    <property type="match status" value="3"/>
</dbReference>
<dbReference type="Gramene" id="KCW79270">
    <property type="protein sequence ID" value="KCW79270"/>
    <property type="gene ID" value="EUGRSUZ_C00688"/>
</dbReference>
<evidence type="ECO:0000256" key="2">
    <source>
        <dbReference type="ARBA" id="ARBA00022692"/>
    </source>
</evidence>
<dbReference type="InterPro" id="IPR002110">
    <property type="entry name" value="Ankyrin_rpt"/>
</dbReference>
<dbReference type="GO" id="GO:0016020">
    <property type="term" value="C:membrane"/>
    <property type="evidence" value="ECO:0007669"/>
    <property type="project" value="UniProtKB-SubCell"/>
</dbReference>
<comment type="subcellular location">
    <subcellularLocation>
        <location evidence="1">Membrane</location>
        <topology evidence="1">Multi-pass membrane protein</topology>
    </subcellularLocation>
</comment>
<evidence type="ECO:0000256" key="4">
    <source>
        <dbReference type="ARBA" id="ARBA00022989"/>
    </source>
</evidence>
<feature type="compositionally biased region" description="Polar residues" evidence="8">
    <location>
        <begin position="237"/>
        <end position="253"/>
    </location>
</feature>
<evidence type="ECO:0000256" key="8">
    <source>
        <dbReference type="SAM" id="MobiDB-lite"/>
    </source>
</evidence>
<feature type="repeat" description="ANK" evidence="7">
    <location>
        <begin position="36"/>
        <end position="68"/>
    </location>
</feature>
<keyword evidence="4 9" id="KW-1133">Transmembrane helix</keyword>
<dbReference type="PRINTS" id="PR01415">
    <property type="entry name" value="ANKYRIN"/>
</dbReference>
<protein>
    <recommendedName>
        <fullName evidence="10">PGG domain-containing protein</fullName>
    </recommendedName>
</protein>
<dbReference type="Pfam" id="PF12796">
    <property type="entry name" value="Ank_2"/>
    <property type="match status" value="2"/>
</dbReference>
<evidence type="ECO:0000259" key="10">
    <source>
        <dbReference type="Pfam" id="PF13962"/>
    </source>
</evidence>
<evidence type="ECO:0000256" key="9">
    <source>
        <dbReference type="SAM" id="Phobius"/>
    </source>
</evidence>